<dbReference type="OrthoDB" id="6899169at2"/>
<evidence type="ECO:0000313" key="3">
    <source>
        <dbReference type="Proteomes" id="UP000190911"/>
    </source>
</evidence>
<reference evidence="2 3" key="1">
    <citation type="submission" date="2016-11" db="EMBL/GenBank/DDBJ databases">
        <authorList>
            <person name="Jaros S."/>
            <person name="Januszkiewicz K."/>
            <person name="Wedrychowicz H."/>
        </authorList>
    </citation>
    <scope>NUCLEOTIDE SEQUENCE [LARGE SCALE GENOMIC DNA]</scope>
    <source>
        <strain evidence="2 3">ACAM 12</strain>
    </source>
</reference>
<feature type="region of interest" description="Disordered" evidence="1">
    <location>
        <begin position="1"/>
        <end position="34"/>
    </location>
</feature>
<accession>A0A1M7GLK8</accession>
<dbReference type="Proteomes" id="UP000190911">
    <property type="component" value="Chromosome I"/>
</dbReference>
<protein>
    <submittedName>
        <fullName evidence="2">Uncharacterized protein</fullName>
    </submittedName>
</protein>
<dbReference type="RefSeq" id="WP_154045242.1">
    <property type="nucleotide sequence ID" value="NZ_LT670847.1"/>
</dbReference>
<evidence type="ECO:0000256" key="1">
    <source>
        <dbReference type="SAM" id="MobiDB-lite"/>
    </source>
</evidence>
<sequence>MKDSPSNLDGFLNGASKKPEVEAAPSRPEPKVQKNFRVRRSIAEELTREALEESIRTGVRVTQEGIVEAILEERYKDR</sequence>
<organism evidence="2 3">
    <name type="scientific">Vreelandella subglaciescola</name>
    <dbReference type="NCBI Taxonomy" id="29571"/>
    <lineage>
        <taxon>Bacteria</taxon>
        <taxon>Pseudomonadati</taxon>
        <taxon>Pseudomonadota</taxon>
        <taxon>Gammaproteobacteria</taxon>
        <taxon>Oceanospirillales</taxon>
        <taxon>Halomonadaceae</taxon>
        <taxon>Vreelandella</taxon>
    </lineage>
</organism>
<gene>
    <name evidence="2" type="ORF">SAMN05878437_1582</name>
</gene>
<evidence type="ECO:0000313" key="2">
    <source>
        <dbReference type="EMBL" id="SHM16769.1"/>
    </source>
</evidence>
<dbReference type="InParanoid" id="A0A1M7GLK8"/>
<dbReference type="AlphaFoldDB" id="A0A1M7GLK8"/>
<proteinExistence type="predicted"/>
<dbReference type="EMBL" id="LT670847">
    <property type="protein sequence ID" value="SHM16769.1"/>
    <property type="molecule type" value="Genomic_DNA"/>
</dbReference>
<name>A0A1M7GLK8_9GAMM</name>
<keyword evidence="3" id="KW-1185">Reference proteome</keyword>